<proteinExistence type="inferred from homology"/>
<dbReference type="PANTHER" id="PTHR30290:SF10">
    <property type="entry name" value="PERIPLASMIC OLIGOPEPTIDE-BINDING PROTEIN-RELATED"/>
    <property type="match status" value="1"/>
</dbReference>
<evidence type="ECO:0000256" key="2">
    <source>
        <dbReference type="ARBA" id="ARBA00005695"/>
    </source>
</evidence>
<dbReference type="Gene3D" id="3.40.190.10">
    <property type="entry name" value="Periplasmic binding protein-like II"/>
    <property type="match status" value="1"/>
</dbReference>
<name>A0ABV6DCZ3_9HYPH</name>
<comment type="subcellular location">
    <subcellularLocation>
        <location evidence="1">Periplasm</location>
    </subcellularLocation>
</comment>
<feature type="domain" description="Solute-binding protein family 5" evidence="6">
    <location>
        <begin position="76"/>
        <end position="444"/>
    </location>
</feature>
<organism evidence="7 8">
    <name type="scientific">Chelativorans intermedius</name>
    <dbReference type="NCBI Taxonomy" id="515947"/>
    <lineage>
        <taxon>Bacteria</taxon>
        <taxon>Pseudomonadati</taxon>
        <taxon>Pseudomonadota</taxon>
        <taxon>Alphaproteobacteria</taxon>
        <taxon>Hyphomicrobiales</taxon>
        <taxon>Phyllobacteriaceae</taxon>
        <taxon>Chelativorans</taxon>
    </lineage>
</organism>
<evidence type="ECO:0000256" key="1">
    <source>
        <dbReference type="ARBA" id="ARBA00004418"/>
    </source>
</evidence>
<comment type="caution">
    <text evidence="7">The sequence shown here is derived from an EMBL/GenBank/DDBJ whole genome shotgun (WGS) entry which is preliminary data.</text>
</comment>
<gene>
    <name evidence="7" type="ORF">ACFFJ2_19110</name>
</gene>
<reference evidence="7 8" key="1">
    <citation type="submission" date="2024-09" db="EMBL/GenBank/DDBJ databases">
        <authorList>
            <person name="Sun Q."/>
            <person name="Mori K."/>
        </authorList>
    </citation>
    <scope>NUCLEOTIDE SEQUENCE [LARGE SCALE GENOMIC DNA]</scope>
    <source>
        <strain evidence="7 8">CCM 8543</strain>
    </source>
</reference>
<dbReference type="InterPro" id="IPR039424">
    <property type="entry name" value="SBP_5"/>
</dbReference>
<comment type="similarity">
    <text evidence="2">Belongs to the bacterial solute-binding protein 5 family.</text>
</comment>
<dbReference type="Proteomes" id="UP001589755">
    <property type="component" value="Unassembled WGS sequence"/>
</dbReference>
<dbReference type="Gene3D" id="3.10.105.10">
    <property type="entry name" value="Dipeptide-binding Protein, Domain 3"/>
    <property type="match status" value="1"/>
</dbReference>
<evidence type="ECO:0000313" key="7">
    <source>
        <dbReference type="EMBL" id="MFC0210502.1"/>
    </source>
</evidence>
<dbReference type="Gene3D" id="3.90.76.10">
    <property type="entry name" value="Dipeptide-binding Protein, Domain 1"/>
    <property type="match status" value="1"/>
</dbReference>
<dbReference type="CDD" id="cd08512">
    <property type="entry name" value="PBP2_NikA_DppA_OppA_like_7"/>
    <property type="match status" value="1"/>
</dbReference>
<dbReference type="InterPro" id="IPR000914">
    <property type="entry name" value="SBP_5_dom"/>
</dbReference>
<evidence type="ECO:0000313" key="8">
    <source>
        <dbReference type="Proteomes" id="UP001589755"/>
    </source>
</evidence>
<evidence type="ECO:0000256" key="5">
    <source>
        <dbReference type="SAM" id="SignalP"/>
    </source>
</evidence>
<dbReference type="Pfam" id="PF00496">
    <property type="entry name" value="SBP_bac_5"/>
    <property type="match status" value="1"/>
</dbReference>
<keyword evidence="8" id="KW-1185">Reference proteome</keyword>
<evidence type="ECO:0000256" key="3">
    <source>
        <dbReference type="ARBA" id="ARBA00022448"/>
    </source>
</evidence>
<dbReference type="EMBL" id="JBHLXD010000058">
    <property type="protein sequence ID" value="MFC0210502.1"/>
    <property type="molecule type" value="Genomic_DNA"/>
</dbReference>
<accession>A0ABV6DCZ3</accession>
<evidence type="ECO:0000256" key="4">
    <source>
        <dbReference type="ARBA" id="ARBA00022729"/>
    </source>
</evidence>
<sequence length="536" mass="58965">MQKTVRSFAAALLAASALTTAVAATTGQAAAQTVLRLDEVAVGELDPGKATDYADSILMFNVYDTLVLPKQGEVGYAPHLAESWETEGNDFIFKLRQDVKFQSGNPLTAEDVVFSFDRMKELGQGLSFVFTKVEGAEAVDEHTVRFRLSEPYSPFIASLVRLPIVDKKLVMENLGEGEGEMKDWGQAFLSSHSAGSGAYKVVSHNPQEETVMEKNPDYFLGVPDKAPDQVRLRYSLEATTVRTLISQGEHDISSQWLPPEVLKSLAADGAQFLTETGGGAFYIKMNTAKPPLDDVNCRRALSAAYDYATGIRMVAITDEIAQGSPSTGAIPVGMYGANPASEVMQRDMEAAKKYLAECKHDPSEFTLEISWIGEVPIEERFALLMQANFAELGIKSEIRKVPWALFTEQVTKPENTPNISQIFVNAVTGDPDTLMYPMYHSSAAGTWQSPEYLKDEKVDALLEKGRTVMSDEEREATYSELNDRLMEIAPTIYAYDRQSVFAASNRVKVPALSDPSKSFGMDGMGFTFRLMEMTGE</sequence>
<keyword evidence="4 5" id="KW-0732">Signal</keyword>
<dbReference type="SUPFAM" id="SSF53850">
    <property type="entry name" value="Periplasmic binding protein-like II"/>
    <property type="match status" value="1"/>
</dbReference>
<feature type="signal peptide" evidence="5">
    <location>
        <begin position="1"/>
        <end position="23"/>
    </location>
</feature>
<feature type="chain" id="PRO_5045179622" evidence="5">
    <location>
        <begin position="24"/>
        <end position="536"/>
    </location>
</feature>
<protein>
    <submittedName>
        <fullName evidence="7">ABC transporter substrate-binding protein</fullName>
    </submittedName>
</protein>
<dbReference type="InterPro" id="IPR030678">
    <property type="entry name" value="Peptide/Ni-bd"/>
</dbReference>
<keyword evidence="3" id="KW-0813">Transport</keyword>
<dbReference type="PANTHER" id="PTHR30290">
    <property type="entry name" value="PERIPLASMIC BINDING COMPONENT OF ABC TRANSPORTER"/>
    <property type="match status" value="1"/>
</dbReference>
<dbReference type="RefSeq" id="WP_261522779.1">
    <property type="nucleotide sequence ID" value="NZ_JAODNW010000042.1"/>
</dbReference>
<dbReference type="PIRSF" id="PIRSF002741">
    <property type="entry name" value="MppA"/>
    <property type="match status" value="1"/>
</dbReference>
<evidence type="ECO:0000259" key="6">
    <source>
        <dbReference type="Pfam" id="PF00496"/>
    </source>
</evidence>